<reference evidence="2" key="2">
    <citation type="journal article" date="2010" name="BMC Plant Biol.">
        <title>Sequencing of 6.7 Mb of the melon genome using a BAC pooling strategy.</title>
        <authorList>
            <person name="Gonzalez V.M."/>
            <person name="Benjak A."/>
            <person name="Henaff E.M."/>
            <person name="Mir G."/>
            <person name="Casacuberta J.M."/>
            <person name="Garcia-Mas J."/>
            <person name="Puigdomenech P."/>
        </authorList>
    </citation>
    <scope>NUCLEOTIDE SEQUENCE</scope>
    <source>
        <tissue evidence="2">Young leaves</tissue>
    </source>
</reference>
<protein>
    <submittedName>
        <fullName evidence="2">Cytochrome p450</fullName>
    </submittedName>
</protein>
<dbReference type="AlphaFoldDB" id="E5RDC6"/>
<reference evidence="2" key="1">
    <citation type="journal article" date="2010" name="BMC Genomics">
        <title>Generation of a BAC-based physical map of the melon genome.</title>
        <authorList>
            <person name="Gonzalez V.M."/>
            <person name="Garcia-Mas J."/>
            <person name="Arus P."/>
            <person name="Puigdomenech P."/>
        </authorList>
    </citation>
    <scope>NUCLEOTIDE SEQUENCE</scope>
    <source>
        <tissue evidence="2">Young leaves</tissue>
    </source>
</reference>
<keyword evidence="1" id="KW-0472">Membrane</keyword>
<name>E5RDC6_CUCME</name>
<proteinExistence type="predicted"/>
<accession>E5RDC6</accession>
<sequence>MEVPSIMSTPVTGLAVVAAVVVIGLTYLVYRWRNPKCNGVLPPGSMGFPLIGETLQLIAPGYTLDLPPFIKKRVQK</sequence>
<evidence type="ECO:0000313" key="2">
    <source>
        <dbReference type="EMBL" id="ADN33934.1"/>
    </source>
</evidence>
<dbReference type="EMBL" id="HM854776">
    <property type="protein sequence ID" value="ADN33934.1"/>
    <property type="molecule type" value="Genomic_DNA"/>
</dbReference>
<keyword evidence="1" id="KW-0812">Transmembrane</keyword>
<organism evidence="2">
    <name type="scientific">Cucumis melo subsp. melo</name>
    <dbReference type="NCBI Taxonomy" id="412675"/>
    <lineage>
        <taxon>Eukaryota</taxon>
        <taxon>Viridiplantae</taxon>
        <taxon>Streptophyta</taxon>
        <taxon>Embryophyta</taxon>
        <taxon>Tracheophyta</taxon>
        <taxon>Spermatophyta</taxon>
        <taxon>Magnoliopsida</taxon>
        <taxon>eudicotyledons</taxon>
        <taxon>Gunneridae</taxon>
        <taxon>Pentapetalae</taxon>
        <taxon>rosids</taxon>
        <taxon>fabids</taxon>
        <taxon>Cucurbitales</taxon>
        <taxon>Cucurbitaceae</taxon>
        <taxon>Benincaseae</taxon>
        <taxon>Cucumis</taxon>
    </lineage>
</organism>
<feature type="transmembrane region" description="Helical" evidence="1">
    <location>
        <begin position="12"/>
        <end position="30"/>
    </location>
</feature>
<evidence type="ECO:0000256" key="1">
    <source>
        <dbReference type="SAM" id="Phobius"/>
    </source>
</evidence>
<keyword evidence="1" id="KW-1133">Transmembrane helix</keyword>